<dbReference type="Proteomes" id="UP001060215">
    <property type="component" value="Chromosome 14"/>
</dbReference>
<evidence type="ECO:0000313" key="1">
    <source>
        <dbReference type="EMBL" id="KAI7988069.1"/>
    </source>
</evidence>
<evidence type="ECO:0000313" key="2">
    <source>
        <dbReference type="Proteomes" id="UP001060215"/>
    </source>
</evidence>
<gene>
    <name evidence="1" type="ORF">LOK49_LG13G00099</name>
</gene>
<comment type="caution">
    <text evidence="1">The sequence shown here is derived from an EMBL/GenBank/DDBJ whole genome shotgun (WGS) entry which is preliminary data.</text>
</comment>
<keyword evidence="2" id="KW-1185">Reference proteome</keyword>
<reference evidence="1 2" key="1">
    <citation type="journal article" date="2022" name="Plant J.">
        <title>Chromosome-level genome of Camellia lanceoleosa provides a valuable resource for understanding genome evolution and self-incompatibility.</title>
        <authorList>
            <person name="Gong W."/>
            <person name="Xiao S."/>
            <person name="Wang L."/>
            <person name="Liao Z."/>
            <person name="Chang Y."/>
            <person name="Mo W."/>
            <person name="Hu G."/>
            <person name="Li W."/>
            <person name="Zhao G."/>
            <person name="Zhu H."/>
            <person name="Hu X."/>
            <person name="Ji K."/>
            <person name="Xiang X."/>
            <person name="Song Q."/>
            <person name="Yuan D."/>
            <person name="Jin S."/>
            <person name="Zhang L."/>
        </authorList>
    </citation>
    <scope>NUCLEOTIDE SEQUENCE [LARGE SCALE GENOMIC DNA]</scope>
    <source>
        <strain evidence="1">SQ_2022a</strain>
    </source>
</reference>
<name>A0ACC0FIB4_9ERIC</name>
<proteinExistence type="predicted"/>
<accession>A0ACC0FIB4</accession>
<dbReference type="EMBL" id="CM045771">
    <property type="protein sequence ID" value="KAI7988069.1"/>
    <property type="molecule type" value="Genomic_DNA"/>
</dbReference>
<protein>
    <submittedName>
        <fullName evidence="1">Uncharacterized protein</fullName>
    </submittedName>
</protein>
<sequence>MMKTSGEWTATPESRCSEGPLESEGMATISSTTDFAMKWLQFKKPERRAMILWPLAREDEEKDNKSHKSAKNEDLLEMSDERTREREKGKRETRDREIETRNKEEKD</sequence>
<organism evidence="1 2">
    <name type="scientific">Camellia lanceoleosa</name>
    <dbReference type="NCBI Taxonomy" id="1840588"/>
    <lineage>
        <taxon>Eukaryota</taxon>
        <taxon>Viridiplantae</taxon>
        <taxon>Streptophyta</taxon>
        <taxon>Embryophyta</taxon>
        <taxon>Tracheophyta</taxon>
        <taxon>Spermatophyta</taxon>
        <taxon>Magnoliopsida</taxon>
        <taxon>eudicotyledons</taxon>
        <taxon>Gunneridae</taxon>
        <taxon>Pentapetalae</taxon>
        <taxon>asterids</taxon>
        <taxon>Ericales</taxon>
        <taxon>Theaceae</taxon>
        <taxon>Camellia</taxon>
    </lineage>
</organism>